<dbReference type="GO" id="GO:0034198">
    <property type="term" value="P:cellular response to amino acid starvation"/>
    <property type="evidence" value="ECO:0007669"/>
    <property type="project" value="UniProtKB-UniRule"/>
</dbReference>
<comment type="subcellular location">
    <subcellularLocation>
        <location evidence="2">Lysosome</location>
    </subcellularLocation>
</comment>
<dbReference type="RefSeq" id="XP_019614784.1">
    <property type="nucleotide sequence ID" value="XM_019759225.1"/>
</dbReference>
<feature type="domain" description="GATOR1 complex protein NPRL3 C-terminal HTH" evidence="3">
    <location>
        <begin position="552"/>
        <end position="612"/>
    </location>
</feature>
<dbReference type="Pfam" id="PF24064">
    <property type="entry name" value="HTH_NPRL3"/>
    <property type="match status" value="1"/>
</dbReference>
<dbReference type="Proteomes" id="UP000515135">
    <property type="component" value="Unplaced"/>
</dbReference>
<evidence type="ECO:0000259" key="3">
    <source>
        <dbReference type="Pfam" id="PF24064"/>
    </source>
</evidence>
<dbReference type="Pfam" id="PF03666">
    <property type="entry name" value="NPR3"/>
    <property type="match status" value="1"/>
</dbReference>
<keyword evidence="2" id="KW-0458">Lysosome</keyword>
<comment type="function">
    <text evidence="2">As a component of the GATOR1 complex functions as an inhibitor of the amino acid-sensing branch of the TORC1 pathway.</text>
</comment>
<dbReference type="GO" id="GO:1990130">
    <property type="term" value="C:GATOR1 complex"/>
    <property type="evidence" value="ECO:0007669"/>
    <property type="project" value="UniProtKB-UniRule"/>
</dbReference>
<dbReference type="GeneID" id="109462665"/>
<organism evidence="4 5">
    <name type="scientific">Branchiostoma belcheri</name>
    <name type="common">Amphioxus</name>
    <dbReference type="NCBI Taxonomy" id="7741"/>
    <lineage>
        <taxon>Eukaryota</taxon>
        <taxon>Metazoa</taxon>
        <taxon>Chordata</taxon>
        <taxon>Cephalochordata</taxon>
        <taxon>Leptocardii</taxon>
        <taxon>Amphioxiformes</taxon>
        <taxon>Branchiostomatidae</taxon>
        <taxon>Branchiostoma</taxon>
    </lineage>
</organism>
<evidence type="ECO:0000313" key="4">
    <source>
        <dbReference type="Proteomes" id="UP000515135"/>
    </source>
</evidence>
<accession>A0A6P4XW81</accession>
<protein>
    <recommendedName>
        <fullName evidence="2">GATOR complex protein NPRL3</fullName>
    </recommendedName>
    <alternativeName>
        <fullName evidence="2">Nitrogen permease regulator 3-like protein</fullName>
    </alternativeName>
</protein>
<dbReference type="PANTHER" id="PTHR13153:SF5">
    <property type="entry name" value="GATOR COMPLEX PROTEIN NPRL3"/>
    <property type="match status" value="1"/>
</dbReference>
<dbReference type="InterPro" id="IPR056603">
    <property type="entry name" value="HTH_NPRL3"/>
</dbReference>
<proteinExistence type="inferred from homology"/>
<dbReference type="GO" id="GO:0038202">
    <property type="term" value="P:TORC1 signaling"/>
    <property type="evidence" value="ECO:0007669"/>
    <property type="project" value="TreeGrafter"/>
</dbReference>
<dbReference type="AlphaFoldDB" id="A0A6P4XW81"/>
<dbReference type="GO" id="GO:1904262">
    <property type="term" value="P:negative regulation of TORC1 signaling"/>
    <property type="evidence" value="ECO:0007669"/>
    <property type="project" value="TreeGrafter"/>
</dbReference>
<reference evidence="5" key="1">
    <citation type="submission" date="2025-08" db="UniProtKB">
        <authorList>
            <consortium name="RefSeq"/>
        </authorList>
    </citation>
    <scope>IDENTIFICATION</scope>
    <source>
        <tissue evidence="5">Gonad</tissue>
    </source>
</reference>
<dbReference type="InterPro" id="IPR005365">
    <property type="entry name" value="Npr3"/>
</dbReference>
<dbReference type="OrthoDB" id="18648at2759"/>
<dbReference type="KEGG" id="bbel:109462665"/>
<gene>
    <name evidence="5" type="primary">LOC109462665</name>
</gene>
<dbReference type="GO" id="GO:0010508">
    <property type="term" value="P:positive regulation of autophagy"/>
    <property type="evidence" value="ECO:0007669"/>
    <property type="project" value="TreeGrafter"/>
</dbReference>
<keyword evidence="4" id="KW-1185">Reference proteome</keyword>
<keyword evidence="2" id="KW-0732">Signal</keyword>
<name>A0A6P4XW81_BRABE</name>
<dbReference type="GO" id="GO:0005764">
    <property type="term" value="C:lysosome"/>
    <property type="evidence" value="ECO:0007669"/>
    <property type="project" value="UniProtKB-SubCell"/>
</dbReference>
<evidence type="ECO:0000313" key="5">
    <source>
        <dbReference type="RefSeq" id="XP_019614784.1"/>
    </source>
</evidence>
<evidence type="ECO:0000256" key="1">
    <source>
        <dbReference type="ARBA" id="ARBA00010546"/>
    </source>
</evidence>
<evidence type="ECO:0000256" key="2">
    <source>
        <dbReference type="RuleBase" id="RU368069"/>
    </source>
</evidence>
<dbReference type="PANTHER" id="PTHR13153">
    <property type="entry name" value="CGTHBA PROTEIN -14 GENE PROTEIN"/>
    <property type="match status" value="1"/>
</dbReference>
<comment type="similarity">
    <text evidence="1 2">Belongs to the NPR3 family.</text>
</comment>
<sequence>MSDCSPISIILVSSGSLRGDRLLFRYPYQDLPCKPTISTAVASNPYVLREADCSGSTSNQGLTGYTDKILATLMATKTELAGDKFELKVDNLRFVGHPTLLHQLSSSTDLSRSDGPSPRREPSPIILFNIVFVIQANVSPSLNQYYHDLSKRLALAIRHEEWRCGYLNRQAQIMRDVHDEVSAMPEGGFSHGYLNRQAQIMRDVHDEVSAMPEDSAPASPFQHMIPRCDLARELRDVYTGLCDLGIVNIRINSWILVSFCLPHKVHNNNVDATKIEPEAVERCISAIRPYHAMLLLVDRDVLLEELPQDCSPALTRLIRIATPLKSLQCLSQDSDLALSQIFQLVSHLVYWGKATIIYPLAESNVYTLSPNAKTSVNSLLCEKFLEQFPGVCLPAIMADFSLPLPLGEHRNPLGLPQQQGILRLSTHGVASPQAQLVQMVVWMLQHRLLVQLHTYIYLMSTEPETAGPGVVRSQASPLLLVPDDAARNRTISGGSGEAVSLGSPDGGELELSSSVETYSTYSTEMGSDGMLITKDARLQRKLTESLLSDLTEGERLSVLKVPAASNPEDLRLFARLVWYFRGEHHLEEIMYYENLRRSQLLTLLDKFREVLITCQHEDAAAAVFHTKQY</sequence>